<reference evidence="4" key="1">
    <citation type="submission" date="2022-07" db="EMBL/GenBank/DDBJ databases">
        <authorList>
            <person name="Trinca V."/>
            <person name="Uliana J.V.C."/>
            <person name="Torres T.T."/>
            <person name="Ward R.J."/>
            <person name="Monesi N."/>
        </authorList>
    </citation>
    <scope>NUCLEOTIDE SEQUENCE</scope>
    <source>
        <strain evidence="4">HSMRA1968</strain>
        <tissue evidence="4">Whole embryos</tissue>
    </source>
</reference>
<dbReference type="GO" id="GO:0004331">
    <property type="term" value="F:fructose-2,6-bisphosphate 2-phosphatase activity"/>
    <property type="evidence" value="ECO:0007669"/>
    <property type="project" value="TreeGrafter"/>
</dbReference>
<feature type="binding site" evidence="2">
    <location>
        <position position="45"/>
    </location>
    <ligand>
        <name>substrate</name>
    </ligand>
</feature>
<proteinExistence type="predicted"/>
<dbReference type="GO" id="GO:0043456">
    <property type="term" value="P:regulation of pentose-phosphate shunt"/>
    <property type="evidence" value="ECO:0007669"/>
    <property type="project" value="TreeGrafter"/>
</dbReference>
<dbReference type="PANTHER" id="PTHR46517:SF1">
    <property type="entry name" value="FRUCTOSE-2,6-BISPHOSPHATASE TIGAR"/>
    <property type="match status" value="1"/>
</dbReference>
<dbReference type="Pfam" id="PF00300">
    <property type="entry name" value="His_Phos_1"/>
    <property type="match status" value="2"/>
</dbReference>
<evidence type="ECO:0000313" key="5">
    <source>
        <dbReference type="Proteomes" id="UP001151699"/>
    </source>
</evidence>
<name>A0A9Q0MY22_9DIPT</name>
<feature type="site" description="Transition state stabilizer" evidence="3">
    <location>
        <position position="186"/>
    </location>
</feature>
<organism evidence="4 5">
    <name type="scientific">Pseudolycoriella hygida</name>
    <dbReference type="NCBI Taxonomy" id="35572"/>
    <lineage>
        <taxon>Eukaryota</taxon>
        <taxon>Metazoa</taxon>
        <taxon>Ecdysozoa</taxon>
        <taxon>Arthropoda</taxon>
        <taxon>Hexapoda</taxon>
        <taxon>Insecta</taxon>
        <taxon>Pterygota</taxon>
        <taxon>Neoptera</taxon>
        <taxon>Endopterygota</taxon>
        <taxon>Diptera</taxon>
        <taxon>Nematocera</taxon>
        <taxon>Sciaroidea</taxon>
        <taxon>Sciaridae</taxon>
        <taxon>Pseudolycoriella</taxon>
    </lineage>
</organism>
<dbReference type="Gene3D" id="3.40.50.1240">
    <property type="entry name" value="Phosphoglycerate mutase-like"/>
    <property type="match status" value="2"/>
</dbReference>
<dbReference type="SMART" id="SM00855">
    <property type="entry name" value="PGAM"/>
    <property type="match status" value="1"/>
</dbReference>
<keyword evidence="1" id="KW-0378">Hydrolase</keyword>
<dbReference type="InterPro" id="IPR051695">
    <property type="entry name" value="Phosphoglycerate_Mutase"/>
</dbReference>
<sequence>MNAQRVIQGQMDTALSEVGIDQAKRLGRAISSSNFTEAYSSDLQRAYITAKLILDELDAPAPVVQKDQRLRERCLGDAEGKTFQNLAERAAAAKVSLSEFVAPGAETTAEVGRRAGDFFQCLGDAEGKTFQNLAERAAAAKVSLSEFVAPGAETTAEVGRRAGDFFQDLIKKHRTSAHVHILVVSHGKLLNCLLRHLHDSPHKYQLTNFYPSQAIRSHHNTGMTVIAIAPPSSQCRKYQLNFIKVNDTSHLHD</sequence>
<evidence type="ECO:0000256" key="2">
    <source>
        <dbReference type="PIRSR" id="PIRSR613078-2"/>
    </source>
</evidence>
<dbReference type="AlphaFoldDB" id="A0A9Q0MY22"/>
<dbReference type="Proteomes" id="UP001151699">
    <property type="component" value="Chromosome X"/>
</dbReference>
<evidence type="ECO:0000256" key="3">
    <source>
        <dbReference type="PIRSR" id="PIRSR613078-3"/>
    </source>
</evidence>
<dbReference type="SUPFAM" id="SSF53254">
    <property type="entry name" value="Phosphoglycerate mutase-like"/>
    <property type="match status" value="2"/>
</dbReference>
<comment type="caution">
    <text evidence="4">The sequence shown here is derived from an EMBL/GenBank/DDBJ whole genome shotgun (WGS) entry which is preliminary data.</text>
</comment>
<keyword evidence="5" id="KW-1185">Reference proteome</keyword>
<dbReference type="InterPro" id="IPR013078">
    <property type="entry name" value="His_Pase_superF_clade-1"/>
</dbReference>
<dbReference type="InterPro" id="IPR029033">
    <property type="entry name" value="His_PPase_superfam"/>
</dbReference>
<dbReference type="CDD" id="cd07067">
    <property type="entry name" value="HP_PGM_like"/>
    <property type="match status" value="1"/>
</dbReference>
<accession>A0A9Q0MY22</accession>
<evidence type="ECO:0000313" key="4">
    <source>
        <dbReference type="EMBL" id="KAJ6639998.1"/>
    </source>
</evidence>
<evidence type="ECO:0000256" key="1">
    <source>
        <dbReference type="ARBA" id="ARBA00022801"/>
    </source>
</evidence>
<feature type="binding site" evidence="2">
    <location>
        <begin position="113"/>
        <end position="114"/>
    </location>
    <ligand>
        <name>substrate</name>
    </ligand>
</feature>
<dbReference type="OrthoDB" id="354304at2759"/>
<dbReference type="EMBL" id="WJQU01000003">
    <property type="protein sequence ID" value="KAJ6639998.1"/>
    <property type="molecule type" value="Genomic_DNA"/>
</dbReference>
<dbReference type="GO" id="GO:0045820">
    <property type="term" value="P:negative regulation of glycolytic process"/>
    <property type="evidence" value="ECO:0007669"/>
    <property type="project" value="TreeGrafter"/>
</dbReference>
<protein>
    <submittedName>
        <fullName evidence="4">Fructose-2,6-bisphosphatase TIGAR</fullName>
    </submittedName>
</protein>
<dbReference type="GO" id="GO:0005829">
    <property type="term" value="C:cytosol"/>
    <property type="evidence" value="ECO:0007669"/>
    <property type="project" value="TreeGrafter"/>
</dbReference>
<dbReference type="PANTHER" id="PTHR46517">
    <property type="entry name" value="FRUCTOSE-2,6-BISPHOSPHATASE TIGAR"/>
    <property type="match status" value="1"/>
</dbReference>
<gene>
    <name evidence="4" type="primary">tigar</name>
    <name evidence="4" type="ORF">Bhyg_12747</name>
</gene>